<dbReference type="Pfam" id="PF00578">
    <property type="entry name" value="AhpC-TSA"/>
    <property type="match status" value="1"/>
</dbReference>
<dbReference type="SUPFAM" id="SSF52833">
    <property type="entry name" value="Thioredoxin-like"/>
    <property type="match status" value="1"/>
</dbReference>
<dbReference type="Gene3D" id="3.40.30.10">
    <property type="entry name" value="Glutaredoxin"/>
    <property type="match status" value="1"/>
</dbReference>
<dbReference type="InterPro" id="IPR000866">
    <property type="entry name" value="AhpC/TSA"/>
</dbReference>
<gene>
    <name evidence="2" type="ORF">QO192_08990</name>
</gene>
<dbReference type="CDD" id="cd02970">
    <property type="entry name" value="PRX_like2"/>
    <property type="match status" value="1"/>
</dbReference>
<dbReference type="EMBL" id="JASMRN010000006">
    <property type="protein sequence ID" value="MEZ7515413.1"/>
    <property type="molecule type" value="Genomic_DNA"/>
</dbReference>
<sequence>MNKISGLKIGEMAPEFTAIDIYEKNYLLSNALLKGEVVLIFIRGQWCPFCNKHLKEIQESLLLIYKKGASVVVVSPEKSEFIKKTIEKTGAEFTILYDEDHTVAKAYDVLFKPKAVLRIVYNVIMGAQLKESHSDDSEQLAVPATFIISKDGKIKWRQFNTNYMKRSQVSDILQNLT</sequence>
<organism evidence="2 3">
    <name type="scientific">Flavobacterium frigidarium</name>
    <dbReference type="NCBI Taxonomy" id="99286"/>
    <lineage>
        <taxon>Bacteria</taxon>
        <taxon>Pseudomonadati</taxon>
        <taxon>Bacteroidota</taxon>
        <taxon>Flavobacteriia</taxon>
        <taxon>Flavobacteriales</taxon>
        <taxon>Flavobacteriaceae</taxon>
        <taxon>Flavobacterium</taxon>
    </lineage>
</organism>
<proteinExistence type="predicted"/>
<dbReference type="InterPro" id="IPR036249">
    <property type="entry name" value="Thioredoxin-like_sf"/>
</dbReference>
<feature type="domain" description="Thioredoxin" evidence="1">
    <location>
        <begin position="7"/>
        <end position="177"/>
    </location>
</feature>
<dbReference type="PANTHER" id="PTHR42852:SF13">
    <property type="entry name" value="PROTEIN DIPZ"/>
    <property type="match status" value="1"/>
</dbReference>
<name>A0ABV4KCM2_9FLAO</name>
<comment type="caution">
    <text evidence="2">The sequence shown here is derived from an EMBL/GenBank/DDBJ whole genome shotgun (WGS) entry which is preliminary data.</text>
</comment>
<dbReference type="InterPro" id="IPR050553">
    <property type="entry name" value="Thioredoxin_ResA/DsbE_sf"/>
</dbReference>
<reference evidence="2 3" key="1">
    <citation type="submission" date="2023-05" db="EMBL/GenBank/DDBJ databases">
        <title>Adaptations of aquatic viruses from atmosphere-close ecosystems of the Central Arctic Ocean.</title>
        <authorList>
            <person name="Rahlff J."/>
            <person name="Holmfeldt K."/>
        </authorList>
    </citation>
    <scope>NUCLEOTIDE SEQUENCE [LARGE SCALE GENOMIC DNA]</scope>
    <source>
        <strain evidence="2 3">Arc14</strain>
    </source>
</reference>
<dbReference type="InterPro" id="IPR013766">
    <property type="entry name" value="Thioredoxin_domain"/>
</dbReference>
<dbReference type="Proteomes" id="UP001568894">
    <property type="component" value="Unassembled WGS sequence"/>
</dbReference>
<evidence type="ECO:0000259" key="1">
    <source>
        <dbReference type="PROSITE" id="PS51352"/>
    </source>
</evidence>
<dbReference type="RefSeq" id="WP_371569829.1">
    <property type="nucleotide sequence ID" value="NZ_JASMRN010000006.1"/>
</dbReference>
<protein>
    <submittedName>
        <fullName evidence="2">Peroxiredoxin family protein</fullName>
    </submittedName>
</protein>
<keyword evidence="3" id="KW-1185">Reference proteome</keyword>
<evidence type="ECO:0000313" key="3">
    <source>
        <dbReference type="Proteomes" id="UP001568894"/>
    </source>
</evidence>
<dbReference type="PANTHER" id="PTHR42852">
    <property type="entry name" value="THIOL:DISULFIDE INTERCHANGE PROTEIN DSBE"/>
    <property type="match status" value="1"/>
</dbReference>
<accession>A0ABV4KCM2</accession>
<evidence type="ECO:0000313" key="2">
    <source>
        <dbReference type="EMBL" id="MEZ7515413.1"/>
    </source>
</evidence>
<dbReference type="PROSITE" id="PS51352">
    <property type="entry name" value="THIOREDOXIN_2"/>
    <property type="match status" value="1"/>
</dbReference>